<evidence type="ECO:0000313" key="3">
    <source>
        <dbReference type="Proteomes" id="UP000201907"/>
    </source>
</evidence>
<accession>A0A127KNI4</accession>
<organism evidence="2 3">
    <name type="scientific">Pseudomonas phage YMC11/06/C171_PPU_BP</name>
    <dbReference type="NCBI Taxonomy" id="1777063"/>
    <lineage>
        <taxon>Viruses</taxon>
        <taxon>Duplodnaviria</taxon>
        <taxon>Heunggongvirae</taxon>
        <taxon>Uroviricota</taxon>
        <taxon>Caudoviricetes</taxon>
        <taxon>Autographivirales</taxon>
        <taxon>Autoscriptoviridae</taxon>
        <taxon>Corkvirinae</taxon>
        <taxon>Kantovirus</taxon>
        <taxon>Kantovirus C171</taxon>
    </lineage>
</organism>
<gene>
    <name evidence="2" type="ORF">C171_00380</name>
</gene>
<sequence length="89" mass="10157">MIAALAVFTAAYATVMLLGLQSKLMRDNNWRLSFFTSWFITFAQTGSTYAIAHNALPIEWFLFFSGLGGSTGIVSAHFVYDWYDKRFKR</sequence>
<keyword evidence="1" id="KW-0812">Transmembrane</keyword>
<keyword evidence="3" id="KW-1185">Reference proteome</keyword>
<dbReference type="EMBL" id="KU310944">
    <property type="protein sequence ID" value="AMO43662.1"/>
    <property type="molecule type" value="Genomic_DNA"/>
</dbReference>
<proteinExistence type="predicted"/>
<feature type="transmembrane region" description="Helical" evidence="1">
    <location>
        <begin position="58"/>
        <end position="80"/>
    </location>
</feature>
<name>A0A127KNI4_9CAUD</name>
<protein>
    <submittedName>
        <fullName evidence="2">Putative holin</fullName>
    </submittedName>
</protein>
<dbReference type="RefSeq" id="YP_009275056.1">
    <property type="nucleotide sequence ID" value="NC_030923.1"/>
</dbReference>
<reference evidence="2 3" key="1">
    <citation type="submission" date="2015-12" db="EMBL/GenBank/DDBJ databases">
        <title>Complete Genome Sequence of the Pseudomonas putida phage YMC11/06/C171_PPU_BP.</title>
        <authorList>
            <person name="Jeon J."/>
            <person name="Yong D."/>
            <person name="Lee K."/>
        </authorList>
    </citation>
    <scope>NUCLEOTIDE SEQUENCE [LARGE SCALE GENOMIC DNA]</scope>
</reference>
<dbReference type="Proteomes" id="UP000201907">
    <property type="component" value="Segment"/>
</dbReference>
<dbReference type="GeneID" id="28802013"/>
<feature type="transmembrane region" description="Helical" evidence="1">
    <location>
        <begin position="6"/>
        <end position="25"/>
    </location>
</feature>
<feature type="transmembrane region" description="Helical" evidence="1">
    <location>
        <begin position="32"/>
        <end position="52"/>
    </location>
</feature>
<keyword evidence="1" id="KW-0472">Membrane</keyword>
<dbReference type="OrthoDB" id="26983at10239"/>
<dbReference type="KEGG" id="vg:28802013"/>
<evidence type="ECO:0000256" key="1">
    <source>
        <dbReference type="SAM" id="Phobius"/>
    </source>
</evidence>
<evidence type="ECO:0000313" key="2">
    <source>
        <dbReference type="EMBL" id="AMO43662.1"/>
    </source>
</evidence>
<keyword evidence="1" id="KW-1133">Transmembrane helix</keyword>